<dbReference type="Gene3D" id="3.30.450.20">
    <property type="entry name" value="PAS domain"/>
    <property type="match status" value="3"/>
</dbReference>
<dbReference type="PROSITE" id="PS50112">
    <property type="entry name" value="PAS"/>
    <property type="match status" value="1"/>
</dbReference>
<dbReference type="SMART" id="SM00267">
    <property type="entry name" value="GGDEF"/>
    <property type="match status" value="1"/>
</dbReference>
<dbReference type="EMBL" id="LHPI01000001">
    <property type="protein sequence ID" value="KOO09365.1"/>
    <property type="molecule type" value="Genomic_DNA"/>
</dbReference>
<dbReference type="STRING" id="171383.AKJ31_03140"/>
<evidence type="ECO:0000256" key="2">
    <source>
        <dbReference type="ARBA" id="ARBA00004533"/>
    </source>
</evidence>
<dbReference type="SUPFAM" id="SSF55073">
    <property type="entry name" value="Nucleotide cyclase"/>
    <property type="match status" value="1"/>
</dbReference>
<keyword evidence="6" id="KW-0418">Kinase</keyword>
<dbReference type="InterPro" id="IPR052163">
    <property type="entry name" value="DGC-Regulatory_Protein"/>
</dbReference>
<evidence type="ECO:0000256" key="7">
    <source>
        <dbReference type="ARBA" id="ARBA00022840"/>
    </source>
</evidence>
<keyword evidence="8" id="KW-0902">Two-component regulatory system</keyword>
<evidence type="ECO:0000256" key="6">
    <source>
        <dbReference type="ARBA" id="ARBA00022777"/>
    </source>
</evidence>
<comment type="subcellular location">
    <subcellularLocation>
        <location evidence="2">Cell inner membrane</location>
    </subcellularLocation>
</comment>
<evidence type="ECO:0000256" key="9">
    <source>
        <dbReference type="SAM" id="Phobius"/>
    </source>
</evidence>
<evidence type="ECO:0000313" key="14">
    <source>
        <dbReference type="Proteomes" id="UP000037530"/>
    </source>
</evidence>
<proteinExistence type="predicted"/>
<dbReference type="GO" id="GO:0005524">
    <property type="term" value="F:ATP binding"/>
    <property type="evidence" value="ECO:0007669"/>
    <property type="project" value="UniProtKB-KW"/>
</dbReference>
<keyword evidence="4" id="KW-0808">Transferase</keyword>
<dbReference type="Proteomes" id="UP000037530">
    <property type="component" value="Unassembled WGS sequence"/>
</dbReference>
<sequence length="633" mass="71965">MSFTRYKVCLQFIVTFAVLACVPTLYFLNEHAKIDKRALQTVEQNNIHKLEYAKAELQVSIDQIITAASSLSNNGLLHQAILNPTQENLENVSYLWLLVAKTQGVYSQLRFIDSQGMEKIRVNTSELRSEIVAPYDLQYKGDRKYFAYAQSLKRNQVGTYGIDLESERGQIVYPLTLGYRVIVPIELGGKRQGYFVANLDLKRIYKSLAYKRNTNNLPTIFSGNGYYILPNDGTRILGNIIDEHKEYSLSKQYPSLWRRIQLTNSGTVKEGDSWFSFIKTDITHTSTKEPLIFVLESDLSDIRPIADEERSELNTQAVFLLIIIALITFSFVTWNYNHEKNSMASKIARAAMNGMSAVVITDHNNRIIQVNEQFTKSSGYTLDQVKGKQPTVFSSGRHNQEFYMNMWKALETKGIWEGEVVNKRRDGSLITEILRIQTVTDKQGTIQFYVASFIDISHRKELEDQLRELSEKDPLSGLWNRRKFDTEIVSHSQRIKRYPDSEHVSLALIDIDHFKRVNDKYGHDIGDKVIGEVAQTLSTHLRETDIIARIGGEEFAIIMPHTSLDEAEVVVNRLRIAVNIESDLNITVSGGVTDICSKPGDSYKRADIALYESKTLGRNQVNVMASAEANSIA</sequence>
<dbReference type="PROSITE" id="PS51257">
    <property type="entry name" value="PROKAR_LIPOPROTEIN"/>
    <property type="match status" value="1"/>
</dbReference>
<dbReference type="InterPro" id="IPR000160">
    <property type="entry name" value="GGDEF_dom"/>
</dbReference>
<evidence type="ECO:0000256" key="8">
    <source>
        <dbReference type="ARBA" id="ARBA00023012"/>
    </source>
</evidence>
<dbReference type="InterPro" id="IPR000014">
    <property type="entry name" value="PAS"/>
</dbReference>
<dbReference type="PANTHER" id="PTHR46663:SF3">
    <property type="entry name" value="SLL0267 PROTEIN"/>
    <property type="match status" value="1"/>
</dbReference>
<dbReference type="FunFam" id="3.30.70.270:FF:000001">
    <property type="entry name" value="Diguanylate cyclase domain protein"/>
    <property type="match status" value="1"/>
</dbReference>
<evidence type="ECO:0000256" key="1">
    <source>
        <dbReference type="ARBA" id="ARBA00001946"/>
    </source>
</evidence>
<feature type="domain" description="PAS" evidence="10">
    <location>
        <begin position="343"/>
        <end position="389"/>
    </location>
</feature>
<evidence type="ECO:0000256" key="3">
    <source>
        <dbReference type="ARBA" id="ARBA00022553"/>
    </source>
</evidence>
<evidence type="ECO:0000256" key="4">
    <source>
        <dbReference type="ARBA" id="ARBA00022679"/>
    </source>
</evidence>
<dbReference type="CDD" id="cd00130">
    <property type="entry name" value="PAS"/>
    <property type="match status" value="1"/>
</dbReference>
<comment type="cofactor">
    <cofactor evidence="1">
        <name>Mg(2+)</name>
        <dbReference type="ChEBI" id="CHEBI:18420"/>
    </cofactor>
</comment>
<comment type="caution">
    <text evidence="13">The sequence shown here is derived from an EMBL/GenBank/DDBJ whole genome shotgun (WGS) entry which is preliminary data.</text>
</comment>
<dbReference type="NCBIfam" id="TIGR00254">
    <property type="entry name" value="GGDEF"/>
    <property type="match status" value="1"/>
</dbReference>
<dbReference type="PANTHER" id="PTHR46663">
    <property type="entry name" value="DIGUANYLATE CYCLASE DGCT-RELATED"/>
    <property type="match status" value="1"/>
</dbReference>
<dbReference type="PROSITE" id="PS50887">
    <property type="entry name" value="GGDEF"/>
    <property type="match status" value="1"/>
</dbReference>
<dbReference type="InterPro" id="IPR048760">
    <property type="entry name" value="VP0354-like_sensor_dom"/>
</dbReference>
<gene>
    <name evidence="13" type="ORF">AKJ31_03140</name>
</gene>
<keyword evidence="9" id="KW-1133">Transmembrane helix</keyword>
<dbReference type="Pfam" id="PF13426">
    <property type="entry name" value="PAS_9"/>
    <property type="match status" value="1"/>
</dbReference>
<evidence type="ECO:0000259" key="11">
    <source>
        <dbReference type="PROSITE" id="PS50113"/>
    </source>
</evidence>
<keyword evidence="3" id="KW-0597">Phosphoprotein</keyword>
<dbReference type="SUPFAM" id="SSF55785">
    <property type="entry name" value="PYP-like sensor domain (PAS domain)"/>
    <property type="match status" value="1"/>
</dbReference>
<keyword evidence="9" id="KW-0472">Membrane</keyword>
<keyword evidence="7" id="KW-0067">ATP-binding</keyword>
<dbReference type="GO" id="GO:0016301">
    <property type="term" value="F:kinase activity"/>
    <property type="evidence" value="ECO:0007669"/>
    <property type="project" value="UniProtKB-KW"/>
</dbReference>
<dbReference type="Pfam" id="PF00990">
    <property type="entry name" value="GGDEF"/>
    <property type="match status" value="1"/>
</dbReference>
<dbReference type="CDD" id="cd01949">
    <property type="entry name" value="GGDEF"/>
    <property type="match status" value="1"/>
</dbReference>
<organism evidence="13 14">
    <name type="scientific">Vibrio hepatarius</name>
    <dbReference type="NCBI Taxonomy" id="171383"/>
    <lineage>
        <taxon>Bacteria</taxon>
        <taxon>Pseudomonadati</taxon>
        <taxon>Pseudomonadota</taxon>
        <taxon>Gammaproteobacteria</taxon>
        <taxon>Vibrionales</taxon>
        <taxon>Vibrionaceae</taxon>
        <taxon>Vibrio</taxon>
        <taxon>Vibrio oreintalis group</taxon>
    </lineage>
</organism>
<reference evidence="14" key="1">
    <citation type="submission" date="2015-08" db="EMBL/GenBank/DDBJ databases">
        <title>Vibrio galatheae sp. nov., a novel member of the Vibrionaceae family isolated from the Solomon Islands.</title>
        <authorList>
            <person name="Giubergia S."/>
            <person name="Machado H."/>
            <person name="Mateiu R.V."/>
            <person name="Gram L."/>
        </authorList>
    </citation>
    <scope>NUCLEOTIDE SEQUENCE [LARGE SCALE GENOMIC DNA]</scope>
    <source>
        <strain evidence="14">DSM 19134</strain>
    </source>
</reference>
<feature type="transmembrane region" description="Helical" evidence="9">
    <location>
        <begin position="317"/>
        <end position="336"/>
    </location>
</feature>
<dbReference type="InterPro" id="IPR029151">
    <property type="entry name" value="Sensor-like_sf"/>
</dbReference>
<evidence type="ECO:0000259" key="10">
    <source>
        <dbReference type="PROSITE" id="PS50112"/>
    </source>
</evidence>
<dbReference type="RefSeq" id="WP_053407621.1">
    <property type="nucleotide sequence ID" value="NZ_DAIPHI010000015.1"/>
</dbReference>
<feature type="domain" description="PAC" evidence="11">
    <location>
        <begin position="416"/>
        <end position="468"/>
    </location>
</feature>
<accession>A0A0M0I4X4</accession>
<dbReference type="Pfam" id="PF21623">
    <property type="entry name" value="HK_sensor_dom_bact"/>
    <property type="match status" value="1"/>
</dbReference>
<dbReference type="NCBIfam" id="TIGR00229">
    <property type="entry name" value="sensory_box"/>
    <property type="match status" value="1"/>
</dbReference>
<dbReference type="GO" id="GO:0000160">
    <property type="term" value="P:phosphorelay signal transduction system"/>
    <property type="evidence" value="ECO:0007669"/>
    <property type="project" value="UniProtKB-KW"/>
</dbReference>
<dbReference type="GO" id="GO:0005886">
    <property type="term" value="C:plasma membrane"/>
    <property type="evidence" value="ECO:0007669"/>
    <property type="project" value="UniProtKB-SubCell"/>
</dbReference>
<dbReference type="OrthoDB" id="9812260at2"/>
<name>A0A0M0I4X4_9VIBR</name>
<dbReference type="PATRIC" id="fig|171383.3.peg.641"/>
<feature type="domain" description="GGDEF" evidence="12">
    <location>
        <begin position="502"/>
        <end position="626"/>
    </location>
</feature>
<dbReference type="AlphaFoldDB" id="A0A0M0I4X4"/>
<dbReference type="SMART" id="SM00086">
    <property type="entry name" value="PAC"/>
    <property type="match status" value="1"/>
</dbReference>
<keyword evidence="14" id="KW-1185">Reference proteome</keyword>
<evidence type="ECO:0000259" key="12">
    <source>
        <dbReference type="PROSITE" id="PS50887"/>
    </source>
</evidence>
<keyword evidence="9" id="KW-0812">Transmembrane</keyword>
<evidence type="ECO:0000256" key="5">
    <source>
        <dbReference type="ARBA" id="ARBA00022741"/>
    </source>
</evidence>
<dbReference type="InterPro" id="IPR043128">
    <property type="entry name" value="Rev_trsase/Diguanyl_cyclase"/>
</dbReference>
<dbReference type="PROSITE" id="PS50113">
    <property type="entry name" value="PAC"/>
    <property type="match status" value="1"/>
</dbReference>
<evidence type="ECO:0000313" key="13">
    <source>
        <dbReference type="EMBL" id="KOO09365.1"/>
    </source>
</evidence>
<dbReference type="InterPro" id="IPR035965">
    <property type="entry name" value="PAS-like_dom_sf"/>
</dbReference>
<dbReference type="Gene3D" id="3.30.70.270">
    <property type="match status" value="1"/>
</dbReference>
<dbReference type="InterPro" id="IPR001610">
    <property type="entry name" value="PAC"/>
</dbReference>
<dbReference type="SUPFAM" id="SSF103190">
    <property type="entry name" value="Sensory domain-like"/>
    <property type="match status" value="2"/>
</dbReference>
<dbReference type="InterPro" id="IPR029787">
    <property type="entry name" value="Nucleotide_cyclase"/>
</dbReference>
<keyword evidence="5" id="KW-0547">Nucleotide-binding</keyword>
<dbReference type="InterPro" id="IPR000700">
    <property type="entry name" value="PAS-assoc_C"/>
</dbReference>
<protein>
    <submittedName>
        <fullName evidence="13">Diguanylate cyclase</fullName>
    </submittedName>
</protein>